<keyword evidence="3 7" id="KW-0997">Cell inner membrane</keyword>
<evidence type="ECO:0000256" key="2">
    <source>
        <dbReference type="ARBA" id="ARBA00022475"/>
    </source>
</evidence>
<evidence type="ECO:0000256" key="1">
    <source>
        <dbReference type="ARBA" id="ARBA00004429"/>
    </source>
</evidence>
<dbReference type="InterPro" id="IPR010656">
    <property type="entry name" value="DctM"/>
</dbReference>
<comment type="caution">
    <text evidence="7">Lacks conserved residue(s) required for the propagation of feature annotation.</text>
</comment>
<evidence type="ECO:0000313" key="9">
    <source>
        <dbReference type="EMBL" id="NYZ19626.1"/>
    </source>
</evidence>
<dbReference type="NCBIfam" id="TIGR00786">
    <property type="entry name" value="dctM"/>
    <property type="match status" value="1"/>
</dbReference>
<feature type="transmembrane region" description="Helical" evidence="7">
    <location>
        <begin position="210"/>
        <end position="233"/>
    </location>
</feature>
<dbReference type="PANTHER" id="PTHR33362:SF2">
    <property type="entry name" value="TRAP TRANSPORTER LARGE PERMEASE PROTEIN"/>
    <property type="match status" value="1"/>
</dbReference>
<sequence length="430" mass="44659">MGSTALIAVSFVAALGIGVPVAIALGIAALTGLYLADMPLEYLAQNAYSAVDSFTVIAIPMFILAGALMERGQLTDRLIDLSRAIVGRAPGGLATVTIMACTLFAAISGSGPATTAAIGSIMIPAMVRDGYKRSFSCGVAASAGGIGVVIPPSIPMIIYGVTAETSITALFVAGVIPGLILALALYAVAKVISHRRGYSSPAVEGARGPRIWAAFLAAKWSLLAPVVILGGIYTGVFTVTEASVAGVVYALVIGFLVHRTLTFADLIDSLVATARIAGTVLIVLATGLVFGRILALYQVPQDVSGWLTQTFTDRTALILMIALLLLFIGMWMETITQIVILTPLLLPAVVATGMDPIQFGVMFVIACELGFQTPPLGVNLFVAGEIAGAKIEEVTQGVVPFVIAGTVVLLLVGFIPELSLWLPRELGYIR</sequence>
<protein>
    <recommendedName>
        <fullName evidence="7">TRAP transporter large permease protein</fullName>
    </recommendedName>
</protein>
<feature type="transmembrane region" description="Helical" evidence="7">
    <location>
        <begin position="398"/>
        <end position="422"/>
    </location>
</feature>
<gene>
    <name evidence="9" type="ORF">HND93_07875</name>
</gene>
<feature type="transmembrane region" description="Helical" evidence="7">
    <location>
        <begin position="167"/>
        <end position="189"/>
    </location>
</feature>
<evidence type="ECO:0000256" key="3">
    <source>
        <dbReference type="ARBA" id="ARBA00022519"/>
    </source>
</evidence>
<feature type="transmembrane region" description="Helical" evidence="7">
    <location>
        <begin position="315"/>
        <end position="332"/>
    </location>
</feature>
<feature type="transmembrane region" description="Helical" evidence="7">
    <location>
        <begin position="270"/>
        <end position="295"/>
    </location>
</feature>
<feature type="transmembrane region" description="Helical" evidence="7">
    <location>
        <begin position="48"/>
        <end position="68"/>
    </location>
</feature>
<dbReference type="EMBL" id="JABFDB010000004">
    <property type="protein sequence ID" value="NYZ19626.1"/>
    <property type="molecule type" value="Genomic_DNA"/>
</dbReference>
<dbReference type="Proteomes" id="UP000584642">
    <property type="component" value="Unassembled WGS sequence"/>
</dbReference>
<keyword evidence="10" id="KW-1185">Reference proteome</keyword>
<organism evidence="9 10">
    <name type="scientific">Azospirillum oleiclasticum</name>
    <dbReference type="NCBI Taxonomy" id="2735135"/>
    <lineage>
        <taxon>Bacteria</taxon>
        <taxon>Pseudomonadati</taxon>
        <taxon>Pseudomonadota</taxon>
        <taxon>Alphaproteobacteria</taxon>
        <taxon>Rhodospirillales</taxon>
        <taxon>Azospirillaceae</taxon>
        <taxon>Azospirillum</taxon>
    </lineage>
</organism>
<comment type="caution">
    <text evidence="9">The sequence shown here is derived from an EMBL/GenBank/DDBJ whole genome shotgun (WGS) entry which is preliminary data.</text>
</comment>
<dbReference type="RefSeq" id="WP_180281401.1">
    <property type="nucleotide sequence ID" value="NZ_JABFDB010000004.1"/>
</dbReference>
<evidence type="ECO:0000256" key="7">
    <source>
        <dbReference type="RuleBase" id="RU369079"/>
    </source>
</evidence>
<feature type="transmembrane region" description="Helical" evidence="7">
    <location>
        <begin position="239"/>
        <end position="258"/>
    </location>
</feature>
<proteinExistence type="inferred from homology"/>
<evidence type="ECO:0000313" key="10">
    <source>
        <dbReference type="Proteomes" id="UP000584642"/>
    </source>
</evidence>
<comment type="subunit">
    <text evidence="7">The complex comprises the extracytoplasmic solute receptor protein and the two transmembrane proteins.</text>
</comment>
<keyword evidence="2" id="KW-1003">Cell membrane</keyword>
<dbReference type="InterPro" id="IPR004681">
    <property type="entry name" value="TRAP_DctM"/>
</dbReference>
<evidence type="ECO:0000259" key="8">
    <source>
        <dbReference type="Pfam" id="PF06808"/>
    </source>
</evidence>
<keyword evidence="6 7" id="KW-0472">Membrane</keyword>
<evidence type="ECO:0000256" key="4">
    <source>
        <dbReference type="ARBA" id="ARBA00022692"/>
    </source>
</evidence>
<accession>A0ABX2T8R6</accession>
<feature type="transmembrane region" description="Helical" evidence="7">
    <location>
        <begin position="138"/>
        <end position="161"/>
    </location>
</feature>
<comment type="function">
    <text evidence="7">Part of the tripartite ATP-independent periplasmic (TRAP) transport system.</text>
</comment>
<dbReference type="PANTHER" id="PTHR33362">
    <property type="entry name" value="SIALIC ACID TRAP TRANSPORTER PERMEASE PROTEIN SIAT-RELATED"/>
    <property type="match status" value="1"/>
</dbReference>
<name>A0ABX2T8R6_9PROT</name>
<evidence type="ECO:0000256" key="6">
    <source>
        <dbReference type="ARBA" id="ARBA00023136"/>
    </source>
</evidence>
<dbReference type="PIRSF" id="PIRSF006066">
    <property type="entry name" value="HI0050"/>
    <property type="match status" value="1"/>
</dbReference>
<keyword evidence="7" id="KW-0813">Transport</keyword>
<evidence type="ECO:0000256" key="5">
    <source>
        <dbReference type="ARBA" id="ARBA00022989"/>
    </source>
</evidence>
<comment type="similarity">
    <text evidence="7">Belongs to the TRAP transporter large permease family.</text>
</comment>
<comment type="subcellular location">
    <subcellularLocation>
        <location evidence="1 7">Cell inner membrane</location>
        <topology evidence="1 7">Multi-pass membrane protein</topology>
    </subcellularLocation>
</comment>
<dbReference type="Pfam" id="PF06808">
    <property type="entry name" value="DctM"/>
    <property type="match status" value="1"/>
</dbReference>
<reference evidence="9 10" key="1">
    <citation type="submission" date="2020-05" db="EMBL/GenBank/DDBJ databases">
        <title>Azospirillum oleiclasticum sp. nov, a nitrogen-fixing and heavy crude oil-emulsifying bacterium isolated from the crude oil of Yumen Oilfield.</title>
        <authorList>
            <person name="Wu D."/>
            <person name="Cai M."/>
            <person name="Zhang X."/>
        </authorList>
    </citation>
    <scope>NUCLEOTIDE SEQUENCE [LARGE SCALE GENOMIC DNA]</scope>
    <source>
        <strain evidence="9 10">ROY-1-1-2</strain>
    </source>
</reference>
<keyword evidence="5 7" id="KW-1133">Transmembrane helix</keyword>
<keyword evidence="4 7" id="KW-0812">Transmembrane</keyword>
<feature type="domain" description="TRAP C4-dicarboxylate transport system permease DctM subunit" evidence="8">
    <location>
        <begin position="9"/>
        <end position="418"/>
    </location>
</feature>